<dbReference type="EMBL" id="FNGO01000010">
    <property type="protein sequence ID" value="SDL84939.1"/>
    <property type="molecule type" value="Genomic_DNA"/>
</dbReference>
<sequence>MAVNYGRDFDKNNFEFRPMMPKDVERVGCLERKVFTRPWPERAFLNDILSDRPVFYRVCYGEGGLIGYLGAHIEDEKMHIVNMAVEPSWQRCGIGGELLKRALDFAQKNSIAEIYLEVRRSNQAAISLYKKYGFEEDSIRRNYYVRSGEDAIIMVKGMTDNE</sequence>
<dbReference type="PROSITE" id="PS51186">
    <property type="entry name" value="GNAT"/>
    <property type="match status" value="1"/>
</dbReference>
<dbReference type="OrthoDB" id="9794566at2"/>
<evidence type="ECO:0000259" key="1">
    <source>
        <dbReference type="PROSITE" id="PS51186"/>
    </source>
</evidence>
<protein>
    <submittedName>
        <fullName evidence="2">[SSU ribosomal protein S18P]-alanine acetyltransferase</fullName>
    </submittedName>
</protein>
<organism evidence="2 3">
    <name type="scientific">Halarsenatibacter silvermanii</name>
    <dbReference type="NCBI Taxonomy" id="321763"/>
    <lineage>
        <taxon>Bacteria</taxon>
        <taxon>Bacillati</taxon>
        <taxon>Bacillota</taxon>
        <taxon>Clostridia</taxon>
        <taxon>Halanaerobiales</taxon>
        <taxon>Halarsenatibacteraceae</taxon>
        <taxon>Halarsenatibacter</taxon>
    </lineage>
</organism>
<dbReference type="RefSeq" id="WP_089760001.1">
    <property type="nucleotide sequence ID" value="NZ_FNGO01000010.1"/>
</dbReference>
<dbReference type="GO" id="GO:0005840">
    <property type="term" value="C:ribosome"/>
    <property type="evidence" value="ECO:0007669"/>
    <property type="project" value="UniProtKB-KW"/>
</dbReference>
<dbReference type="GO" id="GO:0008080">
    <property type="term" value="F:N-acetyltransferase activity"/>
    <property type="evidence" value="ECO:0007669"/>
    <property type="project" value="InterPro"/>
</dbReference>
<gene>
    <name evidence="2" type="ORF">SAMN04488692_11051</name>
</gene>
<dbReference type="Gene3D" id="3.40.630.30">
    <property type="match status" value="1"/>
</dbReference>
<proteinExistence type="predicted"/>
<keyword evidence="2" id="KW-0689">Ribosomal protein</keyword>
<accession>A0A1G9NEN7</accession>
<dbReference type="InterPro" id="IPR016181">
    <property type="entry name" value="Acyl_CoA_acyltransferase"/>
</dbReference>
<evidence type="ECO:0000313" key="2">
    <source>
        <dbReference type="EMBL" id="SDL84939.1"/>
    </source>
</evidence>
<keyword evidence="2" id="KW-0687">Ribonucleoprotein</keyword>
<dbReference type="CDD" id="cd04301">
    <property type="entry name" value="NAT_SF"/>
    <property type="match status" value="1"/>
</dbReference>
<evidence type="ECO:0000313" key="3">
    <source>
        <dbReference type="Proteomes" id="UP000199476"/>
    </source>
</evidence>
<dbReference type="PANTHER" id="PTHR42919:SF40">
    <property type="entry name" value="FAMILY ACETYLTRANSFERASE, PUTATIVE-RELATED"/>
    <property type="match status" value="1"/>
</dbReference>
<feature type="domain" description="N-acetyltransferase" evidence="1">
    <location>
        <begin position="14"/>
        <end position="159"/>
    </location>
</feature>
<dbReference type="InterPro" id="IPR051556">
    <property type="entry name" value="N-term/lysine_N-AcTrnsfr"/>
</dbReference>
<dbReference type="Proteomes" id="UP000199476">
    <property type="component" value="Unassembled WGS sequence"/>
</dbReference>
<reference evidence="2 3" key="1">
    <citation type="submission" date="2016-10" db="EMBL/GenBank/DDBJ databases">
        <authorList>
            <person name="de Groot N.N."/>
        </authorList>
    </citation>
    <scope>NUCLEOTIDE SEQUENCE [LARGE SCALE GENOMIC DNA]</scope>
    <source>
        <strain evidence="2 3">SLAS-1</strain>
    </source>
</reference>
<keyword evidence="2" id="KW-0808">Transferase</keyword>
<name>A0A1G9NEN7_9FIRM</name>
<dbReference type="SUPFAM" id="SSF55729">
    <property type="entry name" value="Acyl-CoA N-acyltransferases (Nat)"/>
    <property type="match status" value="1"/>
</dbReference>
<dbReference type="InterPro" id="IPR006464">
    <property type="entry name" value="AcTrfase_RimI/Ard1"/>
</dbReference>
<keyword evidence="3" id="KW-1185">Reference proteome</keyword>
<dbReference type="STRING" id="321763.SAMN04488692_11051"/>
<dbReference type="InterPro" id="IPR000182">
    <property type="entry name" value="GNAT_dom"/>
</dbReference>
<dbReference type="Pfam" id="PF00583">
    <property type="entry name" value="Acetyltransf_1"/>
    <property type="match status" value="1"/>
</dbReference>
<dbReference type="NCBIfam" id="TIGR01575">
    <property type="entry name" value="rimI"/>
    <property type="match status" value="1"/>
</dbReference>
<dbReference type="PANTHER" id="PTHR42919">
    <property type="entry name" value="N-ALPHA-ACETYLTRANSFERASE"/>
    <property type="match status" value="1"/>
</dbReference>
<dbReference type="AlphaFoldDB" id="A0A1G9NEN7"/>